<evidence type="ECO:0000256" key="1">
    <source>
        <dbReference type="ARBA" id="ARBA00004651"/>
    </source>
</evidence>
<keyword evidence="5 8" id="KW-0812">Transmembrane</keyword>
<feature type="transmembrane region" description="Helical" evidence="8">
    <location>
        <begin position="119"/>
        <end position="140"/>
    </location>
</feature>
<feature type="transmembrane region" description="Helical" evidence="8">
    <location>
        <begin position="339"/>
        <end position="366"/>
    </location>
</feature>
<dbReference type="Gene3D" id="1.20.1530.20">
    <property type="match status" value="1"/>
</dbReference>
<dbReference type="GO" id="GO:0055085">
    <property type="term" value="P:transmembrane transport"/>
    <property type="evidence" value="ECO:0007669"/>
    <property type="project" value="InterPro"/>
</dbReference>
<gene>
    <name evidence="9" type="ORF">EDM59_11740</name>
</gene>
<keyword evidence="6 8" id="KW-1133">Transmembrane helix</keyword>
<dbReference type="InterPro" id="IPR004776">
    <property type="entry name" value="Mem_transp_PIN-like"/>
</dbReference>
<dbReference type="GO" id="GO:0005886">
    <property type="term" value="C:plasma membrane"/>
    <property type="evidence" value="ECO:0007669"/>
    <property type="project" value="UniProtKB-SubCell"/>
</dbReference>
<dbReference type="Pfam" id="PF03547">
    <property type="entry name" value="Mem_trans"/>
    <property type="match status" value="1"/>
</dbReference>
<dbReference type="PANTHER" id="PTHR36838">
    <property type="entry name" value="AUXIN EFFLUX CARRIER FAMILY PROTEIN"/>
    <property type="match status" value="1"/>
</dbReference>
<evidence type="ECO:0000256" key="6">
    <source>
        <dbReference type="ARBA" id="ARBA00022989"/>
    </source>
</evidence>
<feature type="transmembrane region" description="Helical" evidence="8">
    <location>
        <begin position="287"/>
        <end position="306"/>
    </location>
</feature>
<comment type="caution">
    <text evidence="9">The sequence shown here is derived from an EMBL/GenBank/DDBJ whole genome shotgun (WGS) entry which is preliminary data.</text>
</comment>
<feature type="transmembrane region" description="Helical" evidence="8">
    <location>
        <begin position="255"/>
        <end position="275"/>
    </location>
</feature>
<dbReference type="Proteomes" id="UP000269573">
    <property type="component" value="Unassembled WGS sequence"/>
</dbReference>
<comment type="subcellular location">
    <subcellularLocation>
        <location evidence="1">Cell membrane</location>
        <topology evidence="1">Multi-pass membrane protein</topology>
    </subcellularLocation>
</comment>
<keyword evidence="4" id="KW-1003">Cell membrane</keyword>
<proteinExistence type="inferred from homology"/>
<dbReference type="AlphaFoldDB" id="A0A3M8DFD0"/>
<accession>A0A3M8DFD0</accession>
<feature type="transmembrane region" description="Helical" evidence="8">
    <location>
        <begin position="7"/>
        <end position="30"/>
    </location>
</feature>
<comment type="similarity">
    <text evidence="2">Belongs to the auxin efflux carrier (TC 2.A.69) family.</text>
</comment>
<feature type="transmembrane region" description="Helical" evidence="8">
    <location>
        <begin position="183"/>
        <end position="205"/>
    </location>
</feature>
<keyword evidence="3" id="KW-0813">Transport</keyword>
<dbReference type="EMBL" id="RHHU01000005">
    <property type="protein sequence ID" value="RNB86822.1"/>
    <property type="molecule type" value="Genomic_DNA"/>
</dbReference>
<evidence type="ECO:0000256" key="7">
    <source>
        <dbReference type="ARBA" id="ARBA00023136"/>
    </source>
</evidence>
<reference evidence="9 10" key="1">
    <citation type="submission" date="2018-10" db="EMBL/GenBank/DDBJ databases">
        <title>Phylogenomics of Brevibacillus.</title>
        <authorList>
            <person name="Dunlap C."/>
        </authorList>
    </citation>
    <scope>NUCLEOTIDE SEQUENCE [LARGE SCALE GENOMIC DNA]</scope>
    <source>
        <strain evidence="9 10">JCM 15774</strain>
    </source>
</reference>
<dbReference type="InterPro" id="IPR038770">
    <property type="entry name" value="Na+/solute_symporter_sf"/>
</dbReference>
<keyword evidence="10" id="KW-1185">Reference proteome</keyword>
<evidence type="ECO:0000313" key="10">
    <source>
        <dbReference type="Proteomes" id="UP000269573"/>
    </source>
</evidence>
<sequence length="367" mass="40094">MMFHGYLHLLVLLHPILPTFDIMLAFFPLAEKNSLPFLLPEEYNSFQSSEFYFVEMRNTMSVFLTTSGQIIAPIVVLIGIGAILHRAFRLDMNTLSKLILYFFVPAIAFVKIYEAKLSFVLLLQVFGFLLLQFVLLLILTEGISRLFRFSKGISASFSNSVVLTNNGNIGIPVNDLAFRHDPLAMSIQIVVVVFEILVTFTFGLLKASAATKGLLGSIRHFFRLPVLYAIILGLLCNLLQLSVPDFLWVPAKQAANGMLALALVSIGAQIASVALKKNTWLVVASSFLRLIVSPIVAYGVITLLGLDGMTAQALFIASAIPTSRNSAALALEYNNEPEFAAQAVLVSTLLSTVTLTLCISLAGSLFP</sequence>
<dbReference type="PANTHER" id="PTHR36838:SF1">
    <property type="entry name" value="SLR1864 PROTEIN"/>
    <property type="match status" value="1"/>
</dbReference>
<evidence type="ECO:0000256" key="3">
    <source>
        <dbReference type="ARBA" id="ARBA00022448"/>
    </source>
</evidence>
<feature type="transmembrane region" description="Helical" evidence="8">
    <location>
        <begin position="62"/>
        <end position="83"/>
    </location>
</feature>
<evidence type="ECO:0000256" key="8">
    <source>
        <dbReference type="SAM" id="Phobius"/>
    </source>
</evidence>
<protein>
    <submittedName>
        <fullName evidence="9">AEC family transporter</fullName>
    </submittedName>
</protein>
<evidence type="ECO:0000256" key="5">
    <source>
        <dbReference type="ARBA" id="ARBA00022692"/>
    </source>
</evidence>
<evidence type="ECO:0000313" key="9">
    <source>
        <dbReference type="EMBL" id="RNB86822.1"/>
    </source>
</evidence>
<keyword evidence="7 8" id="KW-0472">Membrane</keyword>
<evidence type="ECO:0000256" key="2">
    <source>
        <dbReference type="ARBA" id="ARBA00010145"/>
    </source>
</evidence>
<organism evidence="9 10">
    <name type="scientific">Brevibacillus nitrificans</name>
    <dbReference type="NCBI Taxonomy" id="651560"/>
    <lineage>
        <taxon>Bacteria</taxon>
        <taxon>Bacillati</taxon>
        <taxon>Bacillota</taxon>
        <taxon>Bacilli</taxon>
        <taxon>Bacillales</taxon>
        <taxon>Paenibacillaceae</taxon>
        <taxon>Brevibacillus</taxon>
    </lineage>
</organism>
<feature type="transmembrane region" description="Helical" evidence="8">
    <location>
        <begin position="226"/>
        <end position="243"/>
    </location>
</feature>
<name>A0A3M8DFD0_9BACL</name>
<evidence type="ECO:0000256" key="4">
    <source>
        <dbReference type="ARBA" id="ARBA00022475"/>
    </source>
</evidence>